<gene>
    <name evidence="10" type="ORF">AVDCRST_MAG77-1748</name>
</gene>
<comment type="caution">
    <text evidence="6">Lacks conserved residue(s) required for the propagation of feature annotation.</text>
</comment>
<dbReference type="GO" id="GO:0000976">
    <property type="term" value="F:transcription cis-regulatory region binding"/>
    <property type="evidence" value="ECO:0007669"/>
    <property type="project" value="TreeGrafter"/>
</dbReference>
<dbReference type="PANTHER" id="PTHR48111">
    <property type="entry name" value="REGULATOR OF RPOS"/>
    <property type="match status" value="1"/>
</dbReference>
<dbReference type="SUPFAM" id="SSF52172">
    <property type="entry name" value="CheY-like"/>
    <property type="match status" value="1"/>
</dbReference>
<proteinExistence type="predicted"/>
<dbReference type="PROSITE" id="PS50110">
    <property type="entry name" value="RESPONSE_REGULATORY"/>
    <property type="match status" value="1"/>
</dbReference>
<evidence type="ECO:0000259" key="8">
    <source>
        <dbReference type="PROSITE" id="PS50110"/>
    </source>
</evidence>
<dbReference type="Gene3D" id="3.40.50.2300">
    <property type="match status" value="1"/>
</dbReference>
<dbReference type="CDD" id="cd17574">
    <property type="entry name" value="REC_OmpR"/>
    <property type="match status" value="1"/>
</dbReference>
<keyword evidence="3" id="KW-0805">Transcription regulation</keyword>
<dbReference type="InterPro" id="IPR001867">
    <property type="entry name" value="OmpR/PhoB-type_DNA-bd"/>
</dbReference>
<keyword evidence="5" id="KW-0804">Transcription</keyword>
<dbReference type="InterPro" id="IPR036388">
    <property type="entry name" value="WH-like_DNA-bd_sf"/>
</dbReference>
<dbReference type="Pfam" id="PF00072">
    <property type="entry name" value="Response_reg"/>
    <property type="match status" value="1"/>
</dbReference>
<feature type="domain" description="Response regulatory" evidence="8">
    <location>
        <begin position="2"/>
        <end position="115"/>
    </location>
</feature>
<dbReference type="SMART" id="SM00448">
    <property type="entry name" value="REC"/>
    <property type="match status" value="1"/>
</dbReference>
<evidence type="ECO:0000256" key="7">
    <source>
        <dbReference type="PROSITE-ProRule" id="PRU01091"/>
    </source>
</evidence>
<dbReference type="Pfam" id="PF00486">
    <property type="entry name" value="Trans_reg_C"/>
    <property type="match status" value="1"/>
</dbReference>
<evidence type="ECO:0000256" key="4">
    <source>
        <dbReference type="ARBA" id="ARBA00023125"/>
    </source>
</evidence>
<dbReference type="GO" id="GO:0032993">
    <property type="term" value="C:protein-DNA complex"/>
    <property type="evidence" value="ECO:0007669"/>
    <property type="project" value="TreeGrafter"/>
</dbReference>
<dbReference type="InterPro" id="IPR001789">
    <property type="entry name" value="Sig_transdc_resp-reg_receiver"/>
</dbReference>
<evidence type="ECO:0000256" key="1">
    <source>
        <dbReference type="ARBA" id="ARBA00022553"/>
    </source>
</evidence>
<dbReference type="EMBL" id="CADCTC010000114">
    <property type="protein sequence ID" value="CAA9245342.1"/>
    <property type="molecule type" value="Genomic_DNA"/>
</dbReference>
<dbReference type="AlphaFoldDB" id="A0A6J4I8P8"/>
<dbReference type="GO" id="GO:0000156">
    <property type="term" value="F:phosphorelay response regulator activity"/>
    <property type="evidence" value="ECO:0007669"/>
    <property type="project" value="TreeGrafter"/>
</dbReference>
<feature type="domain" description="OmpR/PhoB-type" evidence="9">
    <location>
        <begin position="127"/>
        <end position="225"/>
    </location>
</feature>
<evidence type="ECO:0000259" key="9">
    <source>
        <dbReference type="PROSITE" id="PS51755"/>
    </source>
</evidence>
<dbReference type="SMART" id="SM00862">
    <property type="entry name" value="Trans_reg_C"/>
    <property type="match status" value="1"/>
</dbReference>
<dbReference type="PANTHER" id="PTHR48111:SF1">
    <property type="entry name" value="TWO-COMPONENT RESPONSE REGULATOR ORR33"/>
    <property type="match status" value="1"/>
</dbReference>
<sequence length="263" mass="29278">MKILLVDEDVDTLDVCAYALRRDGFKVLTMTTATAALEHWHSAHPHVLVASVRLPDMNGFELCQRFRQLAGIPVILLTERTDDEHVVRGYQAGADDVVTKPFSMRQLAMRVRAVWRTPETPGDPEPQREVRAGSITLDVDTYEVRRGDTTTHLTPIEFRLLYLLAANAERVVNSARLLEYGWKQDGADVLLLRTHICRIRRKLGLPRGSAGDIFSLPGIGYRLTSDVPDQAVRVLPVDGGPLLSERSLPVPRAVSPASQIWAA</sequence>
<evidence type="ECO:0000313" key="10">
    <source>
        <dbReference type="EMBL" id="CAA9245342.1"/>
    </source>
</evidence>
<dbReference type="CDD" id="cd00383">
    <property type="entry name" value="trans_reg_C"/>
    <property type="match status" value="1"/>
</dbReference>
<dbReference type="PROSITE" id="PS51755">
    <property type="entry name" value="OMPR_PHOB"/>
    <property type="match status" value="1"/>
</dbReference>
<evidence type="ECO:0000256" key="2">
    <source>
        <dbReference type="ARBA" id="ARBA00023012"/>
    </source>
</evidence>
<dbReference type="InterPro" id="IPR011006">
    <property type="entry name" value="CheY-like_superfamily"/>
</dbReference>
<name>A0A6J4I8P8_9CHLR</name>
<dbReference type="GO" id="GO:0005829">
    <property type="term" value="C:cytosol"/>
    <property type="evidence" value="ECO:0007669"/>
    <property type="project" value="TreeGrafter"/>
</dbReference>
<protein>
    <submittedName>
        <fullName evidence="10">Phosphate regulon transcriptional regulatory protein PhoB (SphR)</fullName>
    </submittedName>
</protein>
<keyword evidence="1" id="KW-0597">Phosphoprotein</keyword>
<keyword evidence="4 7" id="KW-0238">DNA-binding</keyword>
<organism evidence="10">
    <name type="scientific">uncultured Chloroflexota bacterium</name>
    <dbReference type="NCBI Taxonomy" id="166587"/>
    <lineage>
        <taxon>Bacteria</taxon>
        <taxon>Bacillati</taxon>
        <taxon>Chloroflexota</taxon>
        <taxon>environmental samples</taxon>
    </lineage>
</organism>
<keyword evidence="2" id="KW-0902">Two-component regulatory system</keyword>
<evidence type="ECO:0000256" key="6">
    <source>
        <dbReference type="PROSITE-ProRule" id="PRU00169"/>
    </source>
</evidence>
<evidence type="ECO:0000256" key="5">
    <source>
        <dbReference type="ARBA" id="ARBA00023163"/>
    </source>
</evidence>
<accession>A0A6J4I8P8</accession>
<dbReference type="Gene3D" id="1.10.10.10">
    <property type="entry name" value="Winged helix-like DNA-binding domain superfamily/Winged helix DNA-binding domain"/>
    <property type="match status" value="1"/>
</dbReference>
<dbReference type="InterPro" id="IPR039420">
    <property type="entry name" value="WalR-like"/>
</dbReference>
<reference evidence="10" key="1">
    <citation type="submission" date="2020-02" db="EMBL/GenBank/DDBJ databases">
        <authorList>
            <person name="Meier V. D."/>
        </authorList>
    </citation>
    <scope>NUCLEOTIDE SEQUENCE</scope>
    <source>
        <strain evidence="10">AVDCRST_MAG77</strain>
    </source>
</reference>
<evidence type="ECO:0000256" key="3">
    <source>
        <dbReference type="ARBA" id="ARBA00023015"/>
    </source>
</evidence>
<feature type="DNA-binding region" description="OmpR/PhoB-type" evidence="7">
    <location>
        <begin position="127"/>
        <end position="225"/>
    </location>
</feature>
<dbReference type="GO" id="GO:0006355">
    <property type="term" value="P:regulation of DNA-templated transcription"/>
    <property type="evidence" value="ECO:0007669"/>
    <property type="project" value="InterPro"/>
</dbReference>